<dbReference type="Gene3D" id="1.20.1720.10">
    <property type="entry name" value="Multidrug resistance protein D"/>
    <property type="match status" value="1"/>
</dbReference>
<proteinExistence type="predicted"/>
<gene>
    <name evidence="9" type="primary">Mo02815</name>
    <name evidence="9" type="ORF">E5Q_02815</name>
</gene>
<evidence type="ECO:0000256" key="3">
    <source>
        <dbReference type="ARBA" id="ARBA00022692"/>
    </source>
</evidence>
<feature type="transmembrane region" description="Helical" evidence="7">
    <location>
        <begin position="433"/>
        <end position="456"/>
    </location>
</feature>
<dbReference type="EMBL" id="BABT02000076">
    <property type="protein sequence ID" value="GAA96154.1"/>
    <property type="molecule type" value="Genomic_DNA"/>
</dbReference>
<feature type="transmembrane region" description="Helical" evidence="7">
    <location>
        <begin position="161"/>
        <end position="183"/>
    </location>
</feature>
<feature type="transmembrane region" description="Helical" evidence="7">
    <location>
        <begin position="490"/>
        <end position="510"/>
    </location>
</feature>
<dbReference type="InParanoid" id="G7DZZ4"/>
<reference evidence="9 10" key="2">
    <citation type="journal article" date="2012" name="Open Biol.">
        <title>Characteristics of nucleosomes and linker DNA regions on the genome of the basidiomycete Mixia osmundae revealed by mono- and dinucleosome mapping.</title>
        <authorList>
            <person name="Nishida H."/>
            <person name="Kondo S."/>
            <person name="Matsumoto T."/>
            <person name="Suzuki Y."/>
            <person name="Yoshikawa H."/>
            <person name="Taylor T.D."/>
            <person name="Sugiyama J."/>
        </authorList>
    </citation>
    <scope>NUCLEOTIDE SEQUENCE [LARGE SCALE GENOMIC DNA]</scope>
    <source>
        <strain evidence="10">CBS 9802 / IAM 14324 / JCM 22182 / KY 12970</strain>
    </source>
</reference>
<organism evidence="9 10">
    <name type="scientific">Mixia osmundae (strain CBS 9802 / IAM 14324 / JCM 22182 / KY 12970)</name>
    <dbReference type="NCBI Taxonomy" id="764103"/>
    <lineage>
        <taxon>Eukaryota</taxon>
        <taxon>Fungi</taxon>
        <taxon>Dikarya</taxon>
        <taxon>Basidiomycota</taxon>
        <taxon>Pucciniomycotina</taxon>
        <taxon>Mixiomycetes</taxon>
        <taxon>Mixiales</taxon>
        <taxon>Mixiaceae</taxon>
        <taxon>Mixia</taxon>
    </lineage>
</organism>
<dbReference type="Pfam" id="PF07690">
    <property type="entry name" value="MFS_1"/>
    <property type="match status" value="2"/>
</dbReference>
<dbReference type="OMA" id="YLSWKWV"/>
<dbReference type="GO" id="GO:0016020">
    <property type="term" value="C:membrane"/>
    <property type="evidence" value="ECO:0007669"/>
    <property type="project" value="UniProtKB-SubCell"/>
</dbReference>
<evidence type="ECO:0000256" key="2">
    <source>
        <dbReference type="ARBA" id="ARBA00022448"/>
    </source>
</evidence>
<feature type="transmembrane region" description="Helical" evidence="7">
    <location>
        <begin position="228"/>
        <end position="249"/>
    </location>
</feature>
<dbReference type="InterPro" id="IPR036259">
    <property type="entry name" value="MFS_trans_sf"/>
</dbReference>
<feature type="transmembrane region" description="Helical" evidence="7">
    <location>
        <begin position="371"/>
        <end position="389"/>
    </location>
</feature>
<evidence type="ECO:0000256" key="6">
    <source>
        <dbReference type="SAM" id="MobiDB-lite"/>
    </source>
</evidence>
<accession>G7DZZ4</accession>
<feature type="transmembrane region" description="Helical" evidence="7">
    <location>
        <begin position="401"/>
        <end position="421"/>
    </location>
</feature>
<feature type="transmembrane region" description="Helical" evidence="7">
    <location>
        <begin position="346"/>
        <end position="366"/>
    </location>
</feature>
<dbReference type="GO" id="GO:0022857">
    <property type="term" value="F:transmembrane transporter activity"/>
    <property type="evidence" value="ECO:0007669"/>
    <property type="project" value="InterPro"/>
</dbReference>
<dbReference type="InterPro" id="IPR020846">
    <property type="entry name" value="MFS_dom"/>
</dbReference>
<feature type="transmembrane region" description="Helical" evidence="7">
    <location>
        <begin position="195"/>
        <end position="216"/>
    </location>
</feature>
<dbReference type="HOGENOM" id="CLU_000960_27_0_1"/>
<evidence type="ECO:0000256" key="5">
    <source>
        <dbReference type="ARBA" id="ARBA00023136"/>
    </source>
</evidence>
<keyword evidence="4 7" id="KW-1133">Transmembrane helix</keyword>
<dbReference type="Proteomes" id="UP000009131">
    <property type="component" value="Unassembled WGS sequence"/>
</dbReference>
<reference evidence="9 10" key="1">
    <citation type="journal article" date="2011" name="J. Gen. Appl. Microbiol.">
        <title>Draft genome sequencing of the enigmatic basidiomycete Mixia osmundae.</title>
        <authorList>
            <person name="Nishida H."/>
            <person name="Nagatsuka Y."/>
            <person name="Sugiyama J."/>
        </authorList>
    </citation>
    <scope>NUCLEOTIDE SEQUENCE [LARGE SCALE GENOMIC DNA]</scope>
    <source>
        <strain evidence="10">CBS 9802 / IAM 14324 / JCM 22182 / KY 12970</strain>
    </source>
</reference>
<name>G7DZZ4_MIXOS</name>
<dbReference type="PANTHER" id="PTHR42718:SF9">
    <property type="entry name" value="MAJOR FACILITATOR SUPERFAMILY MULTIDRUG TRANSPORTER MFSC"/>
    <property type="match status" value="1"/>
</dbReference>
<evidence type="ECO:0000313" key="10">
    <source>
        <dbReference type="Proteomes" id="UP000009131"/>
    </source>
</evidence>
<dbReference type="PROSITE" id="PS50850">
    <property type="entry name" value="MFS"/>
    <property type="match status" value="1"/>
</dbReference>
<feature type="compositionally biased region" description="Polar residues" evidence="6">
    <location>
        <begin position="532"/>
        <end position="542"/>
    </location>
</feature>
<keyword evidence="3 7" id="KW-0812">Transmembrane</keyword>
<feature type="transmembrane region" description="Helical" evidence="7">
    <location>
        <begin position="128"/>
        <end position="149"/>
    </location>
</feature>
<feature type="transmembrane region" description="Helical" evidence="7">
    <location>
        <begin position="72"/>
        <end position="91"/>
    </location>
</feature>
<dbReference type="OrthoDB" id="5086884at2759"/>
<keyword evidence="5 7" id="KW-0472">Membrane</keyword>
<sequence>MSSDKSTDLSVPVESSANEVDQEHELPAYSSGRLVAVVLLCTSVMILNIMSVQAMTLALPTVQRELNIEQHTLQWVVTCYSLTFSCFLLLFGRLADLYGPRLVFVLGSIMFAVWSLACGFAQTYIQLFFFRAFQGIGAAATVPAGLAILGRTFKPGPGKSAAFATFSCGAPVGASLGLVFGGVLTTYTKPTWRTWLYVGGALSFAVAGFAPFVIPSDKLLVVRTKDRSVDWLGAWLATSGLVLLTFSLADGSGAPNGWRTPYIPTLFSLSIVLLVAFWFWQRYLEYSPNSTMTPLMRVSLWKRGRFAVVMLISFLAYACFSSYSYFATLFYQDYIGLSAVLTTVRFLPMSITGVLINFTVAIVVAYVPAQYLIMLGCLGTAIAPMLFALQKIGDPYWQWQFPAMILTVFGADLIFACGTIYASKVADARDQGLAGGIINTVLQVATGTAIAIFTIIQDETQSRDARRQGVIVDQDQTNLPASSLLVGLRAAFWGCAAFSFAGFALSAIFLRSIGTVGEKSTVKAIASDEESATSSKQQTGSNSHDDKPSNEAQLHKEDQAAAVDEKATL</sequence>
<dbReference type="SUPFAM" id="SSF103473">
    <property type="entry name" value="MFS general substrate transporter"/>
    <property type="match status" value="2"/>
</dbReference>
<dbReference type="STRING" id="764103.G7DZZ4"/>
<feature type="domain" description="Major facilitator superfamily (MFS) profile" evidence="8">
    <location>
        <begin position="37"/>
        <end position="514"/>
    </location>
</feature>
<evidence type="ECO:0000256" key="1">
    <source>
        <dbReference type="ARBA" id="ARBA00004141"/>
    </source>
</evidence>
<dbReference type="AlphaFoldDB" id="G7DZZ4"/>
<dbReference type="InterPro" id="IPR011701">
    <property type="entry name" value="MFS"/>
</dbReference>
<evidence type="ECO:0000256" key="7">
    <source>
        <dbReference type="SAM" id="Phobius"/>
    </source>
</evidence>
<dbReference type="FunCoup" id="G7DZZ4">
    <property type="interactions" value="19"/>
</dbReference>
<dbReference type="Gene3D" id="1.20.1250.20">
    <property type="entry name" value="MFS general substrate transporter like domains"/>
    <property type="match status" value="1"/>
</dbReference>
<dbReference type="eggNOG" id="KOG0254">
    <property type="taxonomic scope" value="Eukaryota"/>
</dbReference>
<protein>
    <recommendedName>
        <fullName evidence="8">Major facilitator superfamily (MFS) profile domain-containing protein</fullName>
    </recommendedName>
</protein>
<feature type="transmembrane region" description="Helical" evidence="7">
    <location>
        <begin position="261"/>
        <end position="280"/>
    </location>
</feature>
<keyword evidence="2" id="KW-0813">Transport</keyword>
<keyword evidence="10" id="KW-1185">Reference proteome</keyword>
<evidence type="ECO:0000259" key="8">
    <source>
        <dbReference type="PROSITE" id="PS50850"/>
    </source>
</evidence>
<feature type="transmembrane region" description="Helical" evidence="7">
    <location>
        <begin position="103"/>
        <end position="122"/>
    </location>
</feature>
<feature type="transmembrane region" description="Helical" evidence="7">
    <location>
        <begin position="34"/>
        <end position="52"/>
    </location>
</feature>
<comment type="subcellular location">
    <subcellularLocation>
        <location evidence="1">Membrane</location>
        <topology evidence="1">Multi-pass membrane protein</topology>
    </subcellularLocation>
</comment>
<evidence type="ECO:0000313" key="9">
    <source>
        <dbReference type="EMBL" id="GAA96154.1"/>
    </source>
</evidence>
<feature type="region of interest" description="Disordered" evidence="6">
    <location>
        <begin position="524"/>
        <end position="569"/>
    </location>
</feature>
<comment type="caution">
    <text evidence="9">The sequence shown here is derived from an EMBL/GenBank/DDBJ whole genome shotgun (WGS) entry which is preliminary data.</text>
</comment>
<feature type="transmembrane region" description="Helical" evidence="7">
    <location>
        <begin position="306"/>
        <end position="326"/>
    </location>
</feature>
<dbReference type="RefSeq" id="XP_014570776.1">
    <property type="nucleotide sequence ID" value="XM_014715290.1"/>
</dbReference>
<feature type="compositionally biased region" description="Basic and acidic residues" evidence="6">
    <location>
        <begin position="543"/>
        <end position="569"/>
    </location>
</feature>
<dbReference type="PANTHER" id="PTHR42718">
    <property type="entry name" value="MAJOR FACILITATOR SUPERFAMILY MULTIDRUG TRANSPORTER MFSC"/>
    <property type="match status" value="1"/>
</dbReference>
<evidence type="ECO:0000256" key="4">
    <source>
        <dbReference type="ARBA" id="ARBA00022989"/>
    </source>
</evidence>